<keyword evidence="2" id="KW-1185">Reference proteome</keyword>
<comment type="caution">
    <text evidence="1">The sequence shown here is derived from an EMBL/GenBank/DDBJ whole genome shotgun (WGS) entry which is preliminary data.</text>
</comment>
<dbReference type="EMBL" id="JBGEDP010000003">
    <property type="protein sequence ID" value="MEY8019116.1"/>
    <property type="molecule type" value="Genomic_DNA"/>
</dbReference>
<evidence type="ECO:0000313" key="1">
    <source>
        <dbReference type="EMBL" id="MEY8019116.1"/>
    </source>
</evidence>
<evidence type="ECO:0000313" key="2">
    <source>
        <dbReference type="Proteomes" id="UP001564760"/>
    </source>
</evidence>
<gene>
    <name evidence="1" type="ORF">AB8998_31195</name>
</gene>
<proteinExistence type="predicted"/>
<protein>
    <submittedName>
        <fullName evidence="1">Uncharacterized protein</fullName>
    </submittedName>
</protein>
<name>A0ABV4C996_9MYCO</name>
<reference evidence="1 2" key="1">
    <citation type="submission" date="2024-08" db="EMBL/GenBank/DDBJ databases">
        <title>Mycobacterium servetensis sp. nov., a novel rapid-growing mycobacterial species recovered from a human patient in Zaragoza, Spain.</title>
        <authorList>
            <person name="Tristancho-Baro A.I."/>
            <person name="Buenestado-Serrano S."/>
            <person name="Garcia De Viedma D."/>
            <person name="Milagro-Beamonte A."/>
            <person name="Burillo N."/>
            <person name="Sanz S."/>
            <person name="Lopez-Calleja A.I."/>
            <person name="Penas-Utrilla D."/>
            <person name="Guardingo M."/>
            <person name="Garcia M.J."/>
            <person name="Vinuelas-Bayon J."/>
        </authorList>
    </citation>
    <scope>NUCLEOTIDE SEQUENCE [LARGE SCALE GENOMIC DNA]</scope>
    <source>
        <strain evidence="2">HUMS_12744610</strain>
    </source>
</reference>
<sequence length="114" mass="12565">MSDNLFNAVEAYLAQARQAALVDEAEDLAAGIRHLSVVTGDLESDDDVRRLEQLDAAARCGRDGARLTRSRGGNDYVTYYIAGPAADQFVEDLAERAKTLNPGWWRITQSPHPF</sequence>
<accession>A0ABV4C996</accession>
<organism evidence="1 2">
    <name type="scientific">Mycobacterium servetii</name>
    <dbReference type="NCBI Taxonomy" id="3237418"/>
    <lineage>
        <taxon>Bacteria</taxon>
        <taxon>Bacillati</taxon>
        <taxon>Actinomycetota</taxon>
        <taxon>Actinomycetes</taxon>
        <taxon>Mycobacteriales</taxon>
        <taxon>Mycobacteriaceae</taxon>
        <taxon>Mycobacterium</taxon>
    </lineage>
</organism>
<dbReference type="Proteomes" id="UP001564760">
    <property type="component" value="Unassembled WGS sequence"/>
</dbReference>
<dbReference type="RefSeq" id="WP_369742140.1">
    <property type="nucleotide sequence ID" value="NZ_JBGEDP010000003.1"/>
</dbReference>